<dbReference type="PROSITE" id="PS50011">
    <property type="entry name" value="PROTEIN_KINASE_DOM"/>
    <property type="match status" value="1"/>
</dbReference>
<dbReference type="EMBL" id="JAJJMA010316945">
    <property type="protein sequence ID" value="MCL7049519.1"/>
    <property type="molecule type" value="Genomic_DNA"/>
</dbReference>
<dbReference type="Pfam" id="PF07714">
    <property type="entry name" value="PK_Tyr_Ser-Thr"/>
    <property type="match status" value="1"/>
</dbReference>
<dbReference type="InterPro" id="IPR011009">
    <property type="entry name" value="Kinase-like_dom_sf"/>
</dbReference>
<dbReference type="InterPro" id="IPR035965">
    <property type="entry name" value="PAS-like_dom_sf"/>
</dbReference>
<evidence type="ECO:0000256" key="10">
    <source>
        <dbReference type="ARBA" id="ARBA00022840"/>
    </source>
</evidence>
<evidence type="ECO:0000256" key="15">
    <source>
        <dbReference type="ARBA" id="ARBA00048679"/>
    </source>
</evidence>
<evidence type="ECO:0000256" key="4">
    <source>
        <dbReference type="ARBA" id="ARBA00022527"/>
    </source>
</evidence>
<sequence>MDLSIVEQLLKKIQELEARDVQLKEEMSKLSLCTTSSWCVGIGSGHELDYNGQVSHLNSTEQSRWANPRRNSCGRGQHETMKMPNSGSASSKHGDSSTHDFLHPQGISLNFTDKQCLNILQSTGQAIHIFDQNGLVIYWNRAAEHLYGYSASEALGRNILGFIVEERDFNEAKEIVHRNTLGQNWTGQFPVRNKHGRRFQITATNTPLYDDNGTFVGIICLSCDSDLFREVPAPVSFGSNSSKDEAYPKPGVASQQKSLQVVVSSKTSKLASRLTKKLWSKMKIRESTIKCKTQGGDSRYFCCQGFPETISSDHRLVASKEISLGNPFGDSVGDEDVHKARIYEMITSRVMGISWQPWEVIEQRKNCDQQNQVLECNLFAANEASGGNETCMCSGGTNSSSNPHHQLYMDADAFGYDISWEALTFGEQLGKGSCATVYHGLWDGSDVAIKAISKLDYTDDLLHSFRQEVLLMKRLRHPNVLLFMGAATSPHHLCIITEFLPRGSLFQLLRRDTPTLDWKRRVQMALDVAQGMNYLHRHDPPIIHRDLKSSNLLVGRNWTVKIGDFGLSRLKHATFLTTRNGKGTPQWMSPEVIRNEPADEKSDVYSFGVILWELATLQIPWHGLTSMQVIAAVGFMGKQNEIPKETDPQWASLIRSCWHSPHPVIVVFSAWKLLVAPAWVFLVSPMWLVLVGFYCCQCVKFSNS</sequence>
<evidence type="ECO:0000256" key="9">
    <source>
        <dbReference type="ARBA" id="ARBA00022777"/>
    </source>
</evidence>
<feature type="region of interest" description="Disordered" evidence="16">
    <location>
        <begin position="59"/>
        <end position="99"/>
    </location>
</feature>
<evidence type="ECO:0000313" key="21">
    <source>
        <dbReference type="Proteomes" id="UP001177140"/>
    </source>
</evidence>
<evidence type="ECO:0000256" key="1">
    <source>
        <dbReference type="ARBA" id="ARBA00004370"/>
    </source>
</evidence>
<dbReference type="InterPro" id="IPR000719">
    <property type="entry name" value="Prot_kinase_dom"/>
</dbReference>
<dbReference type="FunFam" id="1.10.510.10:FF:000476">
    <property type="entry name" value="PAS domain-containing protein tyrosine kinase family protein"/>
    <property type="match status" value="1"/>
</dbReference>
<evidence type="ECO:0000313" key="20">
    <source>
        <dbReference type="EMBL" id="MCL7049519.1"/>
    </source>
</evidence>
<dbReference type="Gene3D" id="3.30.450.20">
    <property type="entry name" value="PAS domain"/>
    <property type="match status" value="1"/>
</dbReference>
<evidence type="ECO:0000256" key="8">
    <source>
        <dbReference type="ARBA" id="ARBA00022741"/>
    </source>
</evidence>
<dbReference type="Gene3D" id="1.10.510.10">
    <property type="entry name" value="Transferase(Phosphotransferase) domain 1"/>
    <property type="match status" value="1"/>
</dbReference>
<dbReference type="Gene3D" id="3.30.200.20">
    <property type="entry name" value="Phosphorylase Kinase, domain 1"/>
    <property type="match status" value="1"/>
</dbReference>
<comment type="catalytic activity">
    <reaction evidence="14">
        <text>L-threonyl-[protein] + ATP = O-phospho-L-threonyl-[protein] + ADP + H(+)</text>
        <dbReference type="Rhea" id="RHEA:46608"/>
        <dbReference type="Rhea" id="RHEA-COMP:11060"/>
        <dbReference type="Rhea" id="RHEA-COMP:11605"/>
        <dbReference type="ChEBI" id="CHEBI:15378"/>
        <dbReference type="ChEBI" id="CHEBI:30013"/>
        <dbReference type="ChEBI" id="CHEBI:30616"/>
        <dbReference type="ChEBI" id="CHEBI:61977"/>
        <dbReference type="ChEBI" id="CHEBI:456216"/>
        <dbReference type="EC" id="2.7.11.1"/>
    </reaction>
</comment>
<dbReference type="SUPFAM" id="SSF55785">
    <property type="entry name" value="PYP-like sensor domain (PAS domain)"/>
    <property type="match status" value="1"/>
</dbReference>
<evidence type="ECO:0000259" key="19">
    <source>
        <dbReference type="PROSITE" id="PS50112"/>
    </source>
</evidence>
<feature type="domain" description="Protein kinase" evidence="18">
    <location>
        <begin position="423"/>
        <end position="704"/>
    </location>
</feature>
<keyword evidence="13" id="KW-0675">Receptor</keyword>
<comment type="caution">
    <text evidence="20">The sequence shown here is derived from an EMBL/GenBank/DDBJ whole genome shotgun (WGS) entry which is preliminary data.</text>
</comment>
<keyword evidence="17" id="KW-0812">Transmembrane</keyword>
<evidence type="ECO:0000256" key="6">
    <source>
        <dbReference type="ARBA" id="ARBA00022606"/>
    </source>
</evidence>
<dbReference type="NCBIfam" id="TIGR00229">
    <property type="entry name" value="sensory_box"/>
    <property type="match status" value="1"/>
</dbReference>
<evidence type="ECO:0000256" key="2">
    <source>
        <dbReference type="ARBA" id="ARBA00010507"/>
    </source>
</evidence>
<evidence type="ECO:0000256" key="16">
    <source>
        <dbReference type="SAM" id="MobiDB-lite"/>
    </source>
</evidence>
<comment type="subcellular location">
    <subcellularLocation>
        <location evidence="1">Membrane</location>
    </subcellularLocation>
</comment>
<dbReference type="SMART" id="SM00091">
    <property type="entry name" value="PAS"/>
    <property type="match status" value="1"/>
</dbReference>
<proteinExistence type="inferred from homology"/>
<dbReference type="GO" id="GO:0006355">
    <property type="term" value="P:regulation of DNA-templated transcription"/>
    <property type="evidence" value="ECO:0007669"/>
    <property type="project" value="InterPro"/>
</dbReference>
<accession>A0AA41VYD9</accession>
<dbReference type="CDD" id="cd00130">
    <property type="entry name" value="PAS"/>
    <property type="match status" value="1"/>
</dbReference>
<comment type="catalytic activity">
    <reaction evidence="15">
        <text>L-seryl-[protein] + ATP = O-phospho-L-seryl-[protein] + ADP + H(+)</text>
        <dbReference type="Rhea" id="RHEA:17989"/>
        <dbReference type="Rhea" id="RHEA-COMP:9863"/>
        <dbReference type="Rhea" id="RHEA-COMP:11604"/>
        <dbReference type="ChEBI" id="CHEBI:15378"/>
        <dbReference type="ChEBI" id="CHEBI:29999"/>
        <dbReference type="ChEBI" id="CHEBI:30616"/>
        <dbReference type="ChEBI" id="CHEBI:83421"/>
        <dbReference type="ChEBI" id="CHEBI:456216"/>
        <dbReference type="EC" id="2.7.11.1"/>
    </reaction>
</comment>
<dbReference type="FunFam" id="3.30.200.20:FF:000060">
    <property type="entry name" value="Serine/threonine-protein kinase isoform 1"/>
    <property type="match status" value="1"/>
</dbReference>
<dbReference type="InterPro" id="IPR008271">
    <property type="entry name" value="Ser/Thr_kinase_AS"/>
</dbReference>
<feature type="domain" description="PAS" evidence="19">
    <location>
        <begin position="112"/>
        <end position="183"/>
    </location>
</feature>
<dbReference type="PANTHER" id="PTHR44329">
    <property type="entry name" value="SERINE/THREONINE-PROTEIN KINASE TNNI3K-RELATED"/>
    <property type="match status" value="1"/>
</dbReference>
<dbReference type="Pfam" id="PF00989">
    <property type="entry name" value="PAS"/>
    <property type="match status" value="1"/>
</dbReference>
<dbReference type="CDD" id="cd13999">
    <property type="entry name" value="STKc_MAP3K-like"/>
    <property type="match status" value="1"/>
</dbReference>
<keyword evidence="6" id="KW-0716">Sensory transduction</keyword>
<dbReference type="SUPFAM" id="SSF56112">
    <property type="entry name" value="Protein kinase-like (PK-like)"/>
    <property type="match status" value="1"/>
</dbReference>
<evidence type="ECO:0000256" key="3">
    <source>
        <dbReference type="ARBA" id="ARBA00012513"/>
    </source>
</evidence>
<dbReference type="EC" id="2.7.11.1" evidence="3"/>
<keyword evidence="11" id="KW-0157">Chromophore</keyword>
<dbReference type="InterPro" id="IPR001245">
    <property type="entry name" value="Ser-Thr/Tyr_kinase_cat_dom"/>
</dbReference>
<keyword evidence="12 17" id="KW-0472">Membrane</keyword>
<keyword evidence="7" id="KW-0808">Transferase</keyword>
<dbReference type="InterPro" id="IPR013767">
    <property type="entry name" value="PAS_fold"/>
</dbReference>
<evidence type="ECO:0000256" key="17">
    <source>
        <dbReference type="SAM" id="Phobius"/>
    </source>
</evidence>
<dbReference type="InterPro" id="IPR000014">
    <property type="entry name" value="PAS"/>
</dbReference>
<dbReference type="PROSITE" id="PS50112">
    <property type="entry name" value="PAS"/>
    <property type="match status" value="1"/>
</dbReference>
<dbReference type="AlphaFoldDB" id="A0AA41VYD9"/>
<keyword evidence="5" id="KW-0600">Photoreceptor protein</keyword>
<dbReference type="GO" id="GO:0004674">
    <property type="term" value="F:protein serine/threonine kinase activity"/>
    <property type="evidence" value="ECO:0007669"/>
    <property type="project" value="UniProtKB-KW"/>
</dbReference>
<keyword evidence="9" id="KW-0418">Kinase</keyword>
<protein>
    <recommendedName>
        <fullName evidence="3">non-specific serine/threonine protein kinase</fullName>
        <ecNumber evidence="3">2.7.11.1</ecNumber>
    </recommendedName>
</protein>
<evidence type="ECO:0000256" key="13">
    <source>
        <dbReference type="ARBA" id="ARBA00023170"/>
    </source>
</evidence>
<dbReference type="PANTHER" id="PTHR44329:SF47">
    <property type="entry name" value="SERINE_THREONINE-PROTEIN KINASE ROCO5-RELATED"/>
    <property type="match status" value="1"/>
</dbReference>
<comment type="similarity">
    <text evidence="2">Belongs to the protein kinase superfamily. TKL Ser/Thr protein kinase family. RAF subfamily.</text>
</comment>
<evidence type="ECO:0000256" key="7">
    <source>
        <dbReference type="ARBA" id="ARBA00022679"/>
    </source>
</evidence>
<evidence type="ECO:0000256" key="12">
    <source>
        <dbReference type="ARBA" id="ARBA00023136"/>
    </source>
</evidence>
<evidence type="ECO:0000259" key="18">
    <source>
        <dbReference type="PROSITE" id="PS50011"/>
    </source>
</evidence>
<gene>
    <name evidence="20" type="ORF">MKW94_017814</name>
</gene>
<dbReference type="InterPro" id="IPR051681">
    <property type="entry name" value="Ser/Thr_Kinases-Pseudokinases"/>
</dbReference>
<dbReference type="Proteomes" id="UP001177140">
    <property type="component" value="Unassembled WGS sequence"/>
</dbReference>
<name>A0AA41VYD9_PAPNU</name>
<dbReference type="SMART" id="SM00220">
    <property type="entry name" value="S_TKc"/>
    <property type="match status" value="1"/>
</dbReference>
<evidence type="ECO:0000256" key="5">
    <source>
        <dbReference type="ARBA" id="ARBA00022543"/>
    </source>
</evidence>
<feature type="transmembrane region" description="Helical" evidence="17">
    <location>
        <begin position="673"/>
        <end position="696"/>
    </location>
</feature>
<keyword evidence="17" id="KW-1133">Transmembrane helix</keyword>
<reference evidence="20" key="1">
    <citation type="submission" date="2022-03" db="EMBL/GenBank/DDBJ databases">
        <title>A functionally conserved STORR gene fusion in Papaver species that diverged 16.8 million years ago.</title>
        <authorList>
            <person name="Catania T."/>
        </authorList>
    </citation>
    <scope>NUCLEOTIDE SEQUENCE</scope>
    <source>
        <strain evidence="20">S-191538</strain>
    </source>
</reference>
<dbReference type="GO" id="GO:0016020">
    <property type="term" value="C:membrane"/>
    <property type="evidence" value="ECO:0007669"/>
    <property type="project" value="UniProtKB-SubCell"/>
</dbReference>
<dbReference type="GO" id="GO:0005524">
    <property type="term" value="F:ATP binding"/>
    <property type="evidence" value="ECO:0007669"/>
    <property type="project" value="UniProtKB-KW"/>
</dbReference>
<keyword evidence="21" id="KW-1185">Reference proteome</keyword>
<evidence type="ECO:0000256" key="14">
    <source>
        <dbReference type="ARBA" id="ARBA00047899"/>
    </source>
</evidence>
<dbReference type="GO" id="GO:0009881">
    <property type="term" value="F:photoreceptor activity"/>
    <property type="evidence" value="ECO:0007669"/>
    <property type="project" value="UniProtKB-KW"/>
</dbReference>
<keyword evidence="10" id="KW-0067">ATP-binding</keyword>
<keyword evidence="8" id="KW-0547">Nucleotide-binding</keyword>
<keyword evidence="4" id="KW-0723">Serine/threonine-protein kinase</keyword>
<dbReference type="PROSITE" id="PS00108">
    <property type="entry name" value="PROTEIN_KINASE_ST"/>
    <property type="match status" value="1"/>
</dbReference>
<organism evidence="20 21">
    <name type="scientific">Papaver nudicaule</name>
    <name type="common">Iceland poppy</name>
    <dbReference type="NCBI Taxonomy" id="74823"/>
    <lineage>
        <taxon>Eukaryota</taxon>
        <taxon>Viridiplantae</taxon>
        <taxon>Streptophyta</taxon>
        <taxon>Embryophyta</taxon>
        <taxon>Tracheophyta</taxon>
        <taxon>Spermatophyta</taxon>
        <taxon>Magnoliopsida</taxon>
        <taxon>Ranunculales</taxon>
        <taxon>Papaveraceae</taxon>
        <taxon>Papaveroideae</taxon>
        <taxon>Papaver</taxon>
    </lineage>
</organism>
<evidence type="ECO:0000256" key="11">
    <source>
        <dbReference type="ARBA" id="ARBA00022991"/>
    </source>
</evidence>